<dbReference type="OrthoDB" id="9806213at2"/>
<dbReference type="GO" id="GO:0003677">
    <property type="term" value="F:DNA binding"/>
    <property type="evidence" value="ECO:0007669"/>
    <property type="project" value="UniProtKB-KW"/>
</dbReference>
<evidence type="ECO:0000256" key="5">
    <source>
        <dbReference type="ARBA" id="ARBA00022747"/>
    </source>
</evidence>
<evidence type="ECO:0000256" key="8">
    <source>
        <dbReference type="SAM" id="Coils"/>
    </source>
</evidence>
<dbReference type="GO" id="GO:0032259">
    <property type="term" value="P:methylation"/>
    <property type="evidence" value="ECO:0007669"/>
    <property type="project" value="UniProtKB-KW"/>
</dbReference>
<evidence type="ECO:0000313" key="13">
    <source>
        <dbReference type="EMBL" id="PPJ64273.1"/>
    </source>
</evidence>
<accession>A0A2S6CWX5</accession>
<proteinExistence type="predicted"/>
<evidence type="ECO:0000256" key="4">
    <source>
        <dbReference type="ARBA" id="ARBA00022691"/>
    </source>
</evidence>
<keyword evidence="8" id="KW-0175">Coiled coil</keyword>
<dbReference type="InterPro" id="IPR002052">
    <property type="entry name" value="DNA_methylase_N6_adenine_CS"/>
</dbReference>
<feature type="coiled-coil region" evidence="8">
    <location>
        <begin position="769"/>
        <end position="803"/>
    </location>
</feature>
<evidence type="ECO:0000313" key="14">
    <source>
        <dbReference type="Proteomes" id="UP000239589"/>
    </source>
</evidence>
<evidence type="ECO:0000259" key="12">
    <source>
        <dbReference type="Pfam" id="PF25120"/>
    </source>
</evidence>
<evidence type="ECO:0000256" key="1">
    <source>
        <dbReference type="ARBA" id="ARBA00011900"/>
    </source>
</evidence>
<keyword evidence="2" id="KW-0489">Methyltransferase</keyword>
<feature type="domain" description="Type II methyltransferase M.TaqI-like" evidence="9">
    <location>
        <begin position="630"/>
        <end position="923"/>
    </location>
</feature>
<dbReference type="Pfam" id="PF23653">
    <property type="entry name" value="DUF7149"/>
    <property type="match status" value="1"/>
</dbReference>
<protein>
    <recommendedName>
        <fullName evidence="1">site-specific DNA-methyltransferase (adenine-specific)</fullName>
        <ecNumber evidence="1">2.1.1.72</ecNumber>
    </recommendedName>
</protein>
<feature type="domain" description="DUF7149" evidence="11">
    <location>
        <begin position="6"/>
        <end position="242"/>
    </location>
</feature>
<evidence type="ECO:0000259" key="11">
    <source>
        <dbReference type="Pfam" id="PF23653"/>
    </source>
</evidence>
<dbReference type="InterPro" id="IPR050953">
    <property type="entry name" value="N4_N6_ade-DNA_methylase"/>
</dbReference>
<dbReference type="GO" id="GO:0009007">
    <property type="term" value="F:site-specific DNA-methyltransferase (adenine-specific) activity"/>
    <property type="evidence" value="ECO:0007669"/>
    <property type="project" value="UniProtKB-EC"/>
</dbReference>
<dbReference type="Proteomes" id="UP000239589">
    <property type="component" value="Unassembled WGS sequence"/>
</dbReference>
<keyword evidence="13" id="KW-0255">Endonuclease</keyword>
<dbReference type="PANTHER" id="PTHR33841:SF1">
    <property type="entry name" value="DNA METHYLTRANSFERASE A"/>
    <property type="match status" value="1"/>
</dbReference>
<comment type="caution">
    <text evidence="13">The sequence shown here is derived from an EMBL/GenBank/DDBJ whole genome shotgun (WGS) entry which is preliminary data.</text>
</comment>
<organism evidence="13 14">
    <name type="scientific">Cuspidothrix issatschenkoi CHARLIE-1</name>
    <dbReference type="NCBI Taxonomy" id="2052836"/>
    <lineage>
        <taxon>Bacteria</taxon>
        <taxon>Bacillati</taxon>
        <taxon>Cyanobacteriota</taxon>
        <taxon>Cyanophyceae</taxon>
        <taxon>Nostocales</taxon>
        <taxon>Aphanizomenonaceae</taxon>
        <taxon>Cuspidothrix</taxon>
    </lineage>
</organism>
<dbReference type="InterPro" id="IPR055573">
    <property type="entry name" value="DUF7149"/>
</dbReference>
<gene>
    <name evidence="13" type="ORF">CUN59_05645</name>
</gene>
<dbReference type="EC" id="2.1.1.72" evidence="1"/>
<evidence type="ECO:0000259" key="10">
    <source>
        <dbReference type="Pfam" id="PF12950"/>
    </source>
</evidence>
<dbReference type="RefSeq" id="WP_104386917.1">
    <property type="nucleotide sequence ID" value="NZ_PGEM01000033.1"/>
</dbReference>
<comment type="catalytic activity">
    <reaction evidence="7">
        <text>a 2'-deoxyadenosine in DNA + S-adenosyl-L-methionine = an N(6)-methyl-2'-deoxyadenosine in DNA + S-adenosyl-L-homocysteine + H(+)</text>
        <dbReference type="Rhea" id="RHEA:15197"/>
        <dbReference type="Rhea" id="RHEA-COMP:12418"/>
        <dbReference type="Rhea" id="RHEA-COMP:12419"/>
        <dbReference type="ChEBI" id="CHEBI:15378"/>
        <dbReference type="ChEBI" id="CHEBI:57856"/>
        <dbReference type="ChEBI" id="CHEBI:59789"/>
        <dbReference type="ChEBI" id="CHEBI:90615"/>
        <dbReference type="ChEBI" id="CHEBI:90616"/>
        <dbReference type="EC" id="2.1.1.72"/>
    </reaction>
</comment>
<dbReference type="EMBL" id="PGEM01000033">
    <property type="protein sequence ID" value="PPJ64273.1"/>
    <property type="molecule type" value="Genomic_DNA"/>
</dbReference>
<keyword evidence="5" id="KW-0680">Restriction system</keyword>
<dbReference type="Pfam" id="PF25120">
    <property type="entry name" value="DUF7814"/>
    <property type="match status" value="1"/>
</dbReference>
<sequence>MITNKIKPRQALNKAFLRIKPIRNEFEMFKRHLITLLNQIDEKEREEFHKNILTDFLKNTYYGSDCLINIKASNDLVIYNGKDTKSTVGVIIEAKKVNNNEMLKVDNLNTKALQQLVLYFLRERIINKNSEIKYLIATNIYEWFIFDAAVFDSFFAQNKQLVKQFTDFEEKRLSTSRTDFFYKEIAQPAIDKIQNQLVFTHFDIRDYERYLIHQNPENDQKLIPLFKLFSPQHLLKLPVINDSNSLNKNFYSELLHIIGLTEIKEGSKKLIQRKPINEREQGSLIENTISRLQELRKIDRLENSEQFGENTEERLFNVSLELVITWINRILFLKLLESQLINYHQGNKSFAFLNIGKIPNFDHLNRLFFGVLSQKLEARDQHIKHLVANIPYLNSSLFEVSEIEHQTIVISNLFNDDKLSIFNHTVLKDNHDNRRTGKLKALEYIFQFLDAYDFSSEGTEEIQEEKKTLINAAVLGLIFEKINGYKDGSFFTPGFITMYMCRETIRRGVLQKFKEIKGWNCANIDELYDRITDKKEANQIINSLKICDPAVGSGHFLVSALNEIIAIKSDLKILLDQEGRTLRDYHIVVENDELIIIDDDEKPFAYNPKNPESRRIQETLFHEKQIIIENCLFGVDINPNSVNICRLRLWIELLKNAYYTSNSNYQELETLPNIDINIKPGNSLISRFPLNWDLRTILKRSNWNIESYRNAIKTYHHTDNKDQKQEIERLINDIKGKIRTEISSNDPNIEKRNQKVAELRHLRDQKSLFTESKAEAKSRQQKQEKLEQEINQLNSEIEDKKSGKIYQNAFEWRFEFPEVLNDEGDFIGFDVMIGNPPYFSLSKIKEKNQTAYFENNYQTYTKGSDIYCLFYERGSCLLRKEGFLTYITSNSWLRTIYGDALKKYLIENLQPQSLLNIEDIQIFEEATVESNIIVLKKDKVNEFFDVASLTNNYLIGSSLDEYFDKNYFQFTIPNTSEWIIGNEKTTDLKLKIEQSSKLLKEFDININRGLLTGLNAAFIINEETKNQLIAEGSNSAEIIQPILRGRDLKKYYYEFAGFYLINTHNGVAKNNIERIRVKENYPSIYNYLLSFLPQIEQRQDQGKDWTNLRNCAYLEDFNKPKIVWGEISDQPKFAFDDSNYYAEATTFLMTGEKLKYLLAILNSKLSQWYFNQISTTTGMGTNRWKKYKIEMLPIKEPTETEELLLETIVNQILTAKKSDPKADTTALETEINQLVYQLYELTAEEIEIIEG</sequence>
<dbReference type="InterPro" id="IPR029063">
    <property type="entry name" value="SAM-dependent_MTases_sf"/>
</dbReference>
<evidence type="ECO:0000259" key="9">
    <source>
        <dbReference type="Pfam" id="PF07669"/>
    </source>
</evidence>
<dbReference type="Gene3D" id="3.40.50.150">
    <property type="entry name" value="Vaccinia Virus protein VP39"/>
    <property type="match status" value="2"/>
</dbReference>
<dbReference type="InterPro" id="IPR056716">
    <property type="entry name" value="DUF7814"/>
</dbReference>
<feature type="domain" description="DUF7814" evidence="12">
    <location>
        <begin position="243"/>
        <end position="470"/>
    </location>
</feature>
<dbReference type="PANTHER" id="PTHR33841">
    <property type="entry name" value="DNA METHYLTRANSFERASE YEEA-RELATED"/>
    <property type="match status" value="1"/>
</dbReference>
<dbReference type="Pfam" id="PF07669">
    <property type="entry name" value="Eco57I"/>
    <property type="match status" value="1"/>
</dbReference>
<evidence type="ECO:0000256" key="3">
    <source>
        <dbReference type="ARBA" id="ARBA00022679"/>
    </source>
</evidence>
<dbReference type="Pfam" id="PF12950">
    <property type="entry name" value="TaqI_C"/>
    <property type="match status" value="1"/>
</dbReference>
<dbReference type="GO" id="GO:0004519">
    <property type="term" value="F:endonuclease activity"/>
    <property type="evidence" value="ECO:0007669"/>
    <property type="project" value="UniProtKB-KW"/>
</dbReference>
<feature type="domain" description="TaqI-like C-terminal specificity" evidence="10">
    <location>
        <begin position="1041"/>
        <end position="1194"/>
    </location>
</feature>
<keyword evidence="4" id="KW-0949">S-adenosyl-L-methionine</keyword>
<dbReference type="PRINTS" id="PR00507">
    <property type="entry name" value="N12N6MTFRASE"/>
</dbReference>
<dbReference type="AlphaFoldDB" id="A0A2S6CWX5"/>
<keyword evidence="14" id="KW-1185">Reference proteome</keyword>
<dbReference type="InterPro" id="IPR025931">
    <property type="entry name" value="TaqI_C"/>
</dbReference>
<keyword evidence="6" id="KW-0238">DNA-binding</keyword>
<keyword evidence="3" id="KW-0808">Transferase</keyword>
<keyword evidence="13" id="KW-0378">Hydrolase</keyword>
<dbReference type="InterPro" id="IPR011639">
    <property type="entry name" value="MethylTrfase_TaqI-like_dom"/>
</dbReference>
<evidence type="ECO:0000256" key="6">
    <source>
        <dbReference type="ARBA" id="ARBA00023125"/>
    </source>
</evidence>
<evidence type="ECO:0000256" key="7">
    <source>
        <dbReference type="ARBA" id="ARBA00047942"/>
    </source>
</evidence>
<name>A0A2S6CWX5_9CYAN</name>
<evidence type="ECO:0000256" key="2">
    <source>
        <dbReference type="ARBA" id="ARBA00022603"/>
    </source>
</evidence>
<keyword evidence="13" id="KW-0540">Nuclease</keyword>
<dbReference type="SUPFAM" id="SSF53335">
    <property type="entry name" value="S-adenosyl-L-methionine-dependent methyltransferases"/>
    <property type="match status" value="1"/>
</dbReference>
<reference evidence="13 14" key="1">
    <citation type="submission" date="2018-02" db="EMBL/GenBank/DDBJ databases">
        <title>Discovery of a pederin family compound in a non-symbiotic bloom-forming cyanobacterium.</title>
        <authorList>
            <person name="Kust A."/>
            <person name="Mares J."/>
            <person name="Jokela J."/>
            <person name="Urajova P."/>
            <person name="Hajek J."/>
            <person name="Saurav K."/>
            <person name="Voracova K."/>
            <person name="Fewer D.P."/>
            <person name="Haapaniemi E."/>
            <person name="Permi P."/>
            <person name="Rehakova K."/>
            <person name="Sivonen K."/>
            <person name="Hrouzek P."/>
        </authorList>
    </citation>
    <scope>NUCLEOTIDE SEQUENCE [LARGE SCALE GENOMIC DNA]</scope>
    <source>
        <strain evidence="13 14">CHARLIE-1</strain>
    </source>
</reference>
<dbReference type="GO" id="GO:0009307">
    <property type="term" value="P:DNA restriction-modification system"/>
    <property type="evidence" value="ECO:0007669"/>
    <property type="project" value="UniProtKB-KW"/>
</dbReference>
<dbReference type="PROSITE" id="PS00092">
    <property type="entry name" value="N6_MTASE"/>
    <property type="match status" value="1"/>
</dbReference>